<dbReference type="InterPro" id="IPR006455">
    <property type="entry name" value="Homeodomain_ZF_HD"/>
</dbReference>
<dbReference type="InterPro" id="IPR009057">
    <property type="entry name" value="Homeodomain-like_sf"/>
</dbReference>
<sequence>MATAAAAASAPRKRFRSKFSSEQKGRMLELSERLGWRMQKRDEGLVEEYCKEIGVGMGVFKIWMHNNKYHLFASRRGDGVGGGGDGTHLHLQGRSINVAGDLGGVAGGPKVEGNGSGVDSGEADGNGLNGSSSSS</sequence>
<feature type="compositionally biased region" description="Low complexity" evidence="1">
    <location>
        <begin position="1"/>
        <end position="10"/>
    </location>
</feature>
<dbReference type="GO" id="GO:0003677">
    <property type="term" value="F:DNA binding"/>
    <property type="evidence" value="ECO:0007669"/>
    <property type="project" value="UniProtKB-KW"/>
</dbReference>
<evidence type="ECO:0000313" key="2">
    <source>
        <dbReference type="EMBL" id="KAK8947674.1"/>
    </source>
</evidence>
<dbReference type="EMBL" id="JBBWWR010000016">
    <property type="protein sequence ID" value="KAK8947674.1"/>
    <property type="molecule type" value="Genomic_DNA"/>
</dbReference>
<dbReference type="SUPFAM" id="SSF46689">
    <property type="entry name" value="Homeodomain-like"/>
    <property type="match status" value="1"/>
</dbReference>
<evidence type="ECO:0000313" key="3">
    <source>
        <dbReference type="Proteomes" id="UP001412067"/>
    </source>
</evidence>
<dbReference type="Proteomes" id="UP001412067">
    <property type="component" value="Unassembled WGS sequence"/>
</dbReference>
<dbReference type="PANTHER" id="PTHR31948:SF72">
    <property type="entry name" value="ZINC-FINGER HOMEODOMAIN PROTEIN 10"/>
    <property type="match status" value="1"/>
</dbReference>
<feature type="region of interest" description="Disordered" evidence="1">
    <location>
        <begin position="102"/>
        <end position="135"/>
    </location>
</feature>
<evidence type="ECO:0000256" key="1">
    <source>
        <dbReference type="SAM" id="MobiDB-lite"/>
    </source>
</evidence>
<comment type="caution">
    <text evidence="2">The sequence shown here is derived from an EMBL/GenBank/DDBJ whole genome shotgun (WGS) entry which is preliminary data.</text>
</comment>
<dbReference type="PANTHER" id="PTHR31948">
    <property type="entry name" value="ZINC-FINGER HOMEODOMAIN PROTEIN 2"/>
    <property type="match status" value="1"/>
</dbReference>
<protein>
    <submittedName>
        <fullName evidence="2">ZF-HD homeobox protein</fullName>
    </submittedName>
</protein>
<keyword evidence="3" id="KW-1185">Reference proteome</keyword>
<reference evidence="2 3" key="1">
    <citation type="journal article" date="2022" name="Nat. Plants">
        <title>Genomes of leafy and leafless Platanthera orchids illuminate the evolution of mycoheterotrophy.</title>
        <authorList>
            <person name="Li M.H."/>
            <person name="Liu K.W."/>
            <person name="Li Z."/>
            <person name="Lu H.C."/>
            <person name="Ye Q.L."/>
            <person name="Zhang D."/>
            <person name="Wang J.Y."/>
            <person name="Li Y.F."/>
            <person name="Zhong Z.M."/>
            <person name="Liu X."/>
            <person name="Yu X."/>
            <person name="Liu D.K."/>
            <person name="Tu X.D."/>
            <person name="Liu B."/>
            <person name="Hao Y."/>
            <person name="Liao X.Y."/>
            <person name="Jiang Y.T."/>
            <person name="Sun W.H."/>
            <person name="Chen J."/>
            <person name="Chen Y.Q."/>
            <person name="Ai Y."/>
            <person name="Zhai J.W."/>
            <person name="Wu S.S."/>
            <person name="Zhou Z."/>
            <person name="Hsiao Y.Y."/>
            <person name="Wu W.L."/>
            <person name="Chen Y.Y."/>
            <person name="Lin Y.F."/>
            <person name="Hsu J.L."/>
            <person name="Li C.Y."/>
            <person name="Wang Z.W."/>
            <person name="Zhao X."/>
            <person name="Zhong W.Y."/>
            <person name="Ma X.K."/>
            <person name="Ma L."/>
            <person name="Huang J."/>
            <person name="Chen G.Z."/>
            <person name="Huang M.Z."/>
            <person name="Huang L."/>
            <person name="Peng D.H."/>
            <person name="Luo Y.B."/>
            <person name="Zou S.Q."/>
            <person name="Chen S.P."/>
            <person name="Lan S."/>
            <person name="Tsai W.C."/>
            <person name="Van de Peer Y."/>
            <person name="Liu Z.J."/>
        </authorList>
    </citation>
    <scope>NUCLEOTIDE SEQUENCE [LARGE SCALE GENOMIC DNA]</scope>
    <source>
        <strain evidence="2">Lor288</strain>
    </source>
</reference>
<accession>A0ABR2LRA5</accession>
<dbReference type="NCBIfam" id="TIGR01565">
    <property type="entry name" value="homeo_ZF_HD"/>
    <property type="match status" value="1"/>
</dbReference>
<dbReference type="Gene3D" id="1.10.10.60">
    <property type="entry name" value="Homeodomain-like"/>
    <property type="match status" value="1"/>
</dbReference>
<feature type="region of interest" description="Disordered" evidence="1">
    <location>
        <begin position="1"/>
        <end position="22"/>
    </location>
</feature>
<proteinExistence type="predicted"/>
<name>A0ABR2LRA5_9ASPA</name>
<keyword evidence="2" id="KW-0238">DNA-binding</keyword>
<keyword evidence="2" id="KW-0371">Homeobox</keyword>
<gene>
    <name evidence="2" type="ORF">KSP40_PGU016518</name>
</gene>
<organism evidence="2 3">
    <name type="scientific">Platanthera guangdongensis</name>
    <dbReference type="NCBI Taxonomy" id="2320717"/>
    <lineage>
        <taxon>Eukaryota</taxon>
        <taxon>Viridiplantae</taxon>
        <taxon>Streptophyta</taxon>
        <taxon>Embryophyta</taxon>
        <taxon>Tracheophyta</taxon>
        <taxon>Spermatophyta</taxon>
        <taxon>Magnoliopsida</taxon>
        <taxon>Liliopsida</taxon>
        <taxon>Asparagales</taxon>
        <taxon>Orchidaceae</taxon>
        <taxon>Orchidoideae</taxon>
        <taxon>Orchideae</taxon>
        <taxon>Orchidinae</taxon>
        <taxon>Platanthera</taxon>
    </lineage>
</organism>